<keyword evidence="3" id="KW-0449">Lipoprotein</keyword>
<dbReference type="RefSeq" id="WP_079539732.1">
    <property type="nucleotide sequence ID" value="NZ_FKLO01000030.1"/>
</dbReference>
<sequence length="305" mass="34184">MKKTALALALALPLLAHAEDAGDDQRTAKMNAYIECYNRADDSAHTSIERYQSWIKDIKKGPTGKESHIYGIHDIHENVIKLCNKSMTEGLAIEPAAPELDAAAKQYLDNLNALKEKVSEAHKYYERENYKDDKFAKGKEMHAPLVAAMTAFEKASEDFSAKLEAENDKVLRARLEELEKAGDKNAEYWTLATTLDAKALTNLMQADTFDTGAASKLIDAYEKNADGLAEYSKAHHDDWMAGSFLSNAAEEYRVAAKERMRRVRDKEPYSQGEKMHLTPDAGWMVKGSPYKLLRAYNDLISAANR</sequence>
<evidence type="ECO:0000256" key="2">
    <source>
        <dbReference type="SAM" id="SignalP"/>
    </source>
</evidence>
<dbReference type="EMBL" id="FKLO01000030">
    <property type="protein sequence ID" value="SAM60168.1"/>
    <property type="molecule type" value="Genomic_DNA"/>
</dbReference>
<keyword evidence="1" id="KW-0175">Coiled coil</keyword>
<feature type="signal peptide" evidence="2">
    <location>
        <begin position="1"/>
        <end position="18"/>
    </location>
</feature>
<accession>A0A1C3H2Y5</accession>
<evidence type="ECO:0000256" key="1">
    <source>
        <dbReference type="SAM" id="Coils"/>
    </source>
</evidence>
<gene>
    <name evidence="3" type="ORF">CHUV0807_0691</name>
</gene>
<protein>
    <submittedName>
        <fullName evidence="3">Putative lipoprotein</fullName>
    </submittedName>
</protein>
<dbReference type="Proteomes" id="UP000190837">
    <property type="component" value="Unassembled WGS sequence"/>
</dbReference>
<evidence type="ECO:0000313" key="3">
    <source>
        <dbReference type="EMBL" id="SAM60168.1"/>
    </source>
</evidence>
<evidence type="ECO:0000313" key="4">
    <source>
        <dbReference type="Proteomes" id="UP000190837"/>
    </source>
</evidence>
<proteinExistence type="predicted"/>
<dbReference type="AlphaFoldDB" id="A0A1C3H2Y5"/>
<name>A0A1C3H2Y5_9GAMM</name>
<reference evidence="4" key="1">
    <citation type="submission" date="2016-04" db="EMBL/GenBank/DDBJ databases">
        <authorList>
            <person name="Tagini F."/>
        </authorList>
    </citation>
    <scope>NUCLEOTIDE SEQUENCE [LARGE SCALE GENOMIC DNA]</scope>
    <source>
        <strain evidence="4">CHUV0807</strain>
    </source>
</reference>
<dbReference type="Pfam" id="PF12889">
    <property type="entry name" value="DUF3829"/>
    <property type="match status" value="1"/>
</dbReference>
<feature type="coiled-coil region" evidence="1">
    <location>
        <begin position="97"/>
        <end position="128"/>
    </location>
</feature>
<organism evidence="3 4">
    <name type="scientific">Cardiobacterium hominis</name>
    <dbReference type="NCBI Taxonomy" id="2718"/>
    <lineage>
        <taxon>Bacteria</taxon>
        <taxon>Pseudomonadati</taxon>
        <taxon>Pseudomonadota</taxon>
        <taxon>Gammaproteobacteria</taxon>
        <taxon>Cardiobacteriales</taxon>
        <taxon>Cardiobacteriaceae</taxon>
        <taxon>Cardiobacterium</taxon>
    </lineage>
</organism>
<dbReference type="InterPro" id="IPR024291">
    <property type="entry name" value="DUF3829"/>
</dbReference>
<keyword evidence="2" id="KW-0732">Signal</keyword>
<feature type="chain" id="PRO_5008674784" evidence="2">
    <location>
        <begin position="19"/>
        <end position="305"/>
    </location>
</feature>